<dbReference type="EMBL" id="CP014342">
    <property type="protein sequence ID" value="AMX83377.1"/>
    <property type="molecule type" value="Genomic_DNA"/>
</dbReference>
<proteinExistence type="predicted"/>
<keyword evidence="1" id="KW-0812">Transmembrane</keyword>
<keyword evidence="1" id="KW-0472">Membrane</keyword>
<dbReference type="GeneID" id="32407837"/>
<dbReference type="Proteomes" id="UP000076226">
    <property type="component" value="Chromosome"/>
</dbReference>
<reference evidence="2 3" key="1">
    <citation type="submission" date="2016-02" db="EMBL/GenBank/DDBJ databases">
        <title>Complete genome sequence of Geobacillus subterraneus KCTC 3922T.</title>
        <authorList>
            <person name="Lee D.-W."/>
            <person name="Lee Y.-J."/>
            <person name="Lee S.-J."/>
            <person name="Park G.-S."/>
            <person name="Lee S.-J."/>
            <person name="Shin J.-H."/>
        </authorList>
    </citation>
    <scope>NUCLEOTIDE SEQUENCE [LARGE SCALE GENOMIC DNA]</scope>
    <source>
        <strain evidence="2 3">KCTC 3922</strain>
    </source>
</reference>
<keyword evidence="1" id="KW-1133">Transmembrane helix</keyword>
<keyword evidence="3" id="KW-1185">Reference proteome</keyword>
<gene>
    <name evidence="2" type="ORF">GS3922_06605</name>
</gene>
<dbReference type="RefSeq" id="WP_063165701.1">
    <property type="nucleotide sequence ID" value="NZ_CP014342.1"/>
</dbReference>
<accession>A0ABM6AAQ4</accession>
<evidence type="ECO:0000313" key="2">
    <source>
        <dbReference type="EMBL" id="AMX83377.1"/>
    </source>
</evidence>
<protein>
    <recommendedName>
        <fullName evidence="4">YtxH domain-containing protein</fullName>
    </recommendedName>
</protein>
<evidence type="ECO:0008006" key="4">
    <source>
        <dbReference type="Google" id="ProtNLM"/>
    </source>
</evidence>
<evidence type="ECO:0000313" key="3">
    <source>
        <dbReference type="Proteomes" id="UP000076226"/>
    </source>
</evidence>
<organism evidence="2 3">
    <name type="scientific">Geobacillus subterraneus</name>
    <dbReference type="NCBI Taxonomy" id="129338"/>
    <lineage>
        <taxon>Bacteria</taxon>
        <taxon>Bacillati</taxon>
        <taxon>Bacillota</taxon>
        <taxon>Bacilli</taxon>
        <taxon>Bacillales</taxon>
        <taxon>Anoxybacillaceae</taxon>
        <taxon>Geobacillus</taxon>
    </lineage>
</organism>
<sequence>MDRLFRLFAVRRGRGLWNQWRMLPGRRRNNNAIWALVSLGFGAAAAAMLGARRGARMAPMPRGPVQNMIRGLNRWMGRRMGTTRLATAEFAEEMAPWRPGDEEKK</sequence>
<evidence type="ECO:0000256" key="1">
    <source>
        <dbReference type="SAM" id="Phobius"/>
    </source>
</evidence>
<feature type="transmembrane region" description="Helical" evidence="1">
    <location>
        <begin position="32"/>
        <end position="51"/>
    </location>
</feature>
<name>A0ABM6AAQ4_9BACL</name>